<name>A0A420IY43_9PEZI</name>
<dbReference type="Proteomes" id="UP000285326">
    <property type="component" value="Unassembled WGS sequence"/>
</dbReference>
<gene>
    <name evidence="2" type="ORF">GcM1_202038</name>
</gene>
<feature type="transmembrane region" description="Helical" evidence="1">
    <location>
        <begin position="265"/>
        <end position="287"/>
    </location>
</feature>
<keyword evidence="1" id="KW-0812">Transmembrane</keyword>
<sequence length="427" mass="47614">MRVGGGIKDYVNGLYAHGNYEELEPKIQSGYLDTNLMLQDTAMCEFLNEKSAFTFNTSQEKLLIDMQEFYTNSTSCVGRDVEIRGGTYIWIPGRTQVSFSMDRMYRTEMSAIPDANRVNGDVGDHLTVVSSHHVSFIAKTATNCTESSVGAGEGLFRIAPTSYAVNYVFCRVYNTYSHMHIYEIQVNASIKYRIEKDNFPTSYGYLTFVMLDQFNSSNVGETLSTGQSNITSLEDLPKYFTTGGGQYATVFTDLSVFRKQEGIRYVVIMPWLAALMAIYGIGTIVSITGTYSAGASVAELIYRGEVMEERDSMGNKVEWWERLLLPPSHLRSPIKYMKSGSTEEDDLHVTVVMDNKRLLAVPSDVSGDVLLKARSLKDINRKEFAEVVKLAGKSRPNDFTCVEACNVGPCQGNKSLETTCAANELYI</sequence>
<dbReference type="AlphaFoldDB" id="A0A420IY43"/>
<proteinExistence type="predicted"/>
<evidence type="ECO:0000313" key="3">
    <source>
        <dbReference type="Proteomes" id="UP000285326"/>
    </source>
</evidence>
<organism evidence="2 3">
    <name type="scientific">Golovinomyces cichoracearum</name>
    <dbReference type="NCBI Taxonomy" id="62708"/>
    <lineage>
        <taxon>Eukaryota</taxon>
        <taxon>Fungi</taxon>
        <taxon>Dikarya</taxon>
        <taxon>Ascomycota</taxon>
        <taxon>Pezizomycotina</taxon>
        <taxon>Leotiomycetes</taxon>
        <taxon>Erysiphales</taxon>
        <taxon>Erysiphaceae</taxon>
        <taxon>Golovinomyces</taxon>
    </lineage>
</organism>
<comment type="caution">
    <text evidence="2">The sequence shown here is derived from an EMBL/GenBank/DDBJ whole genome shotgun (WGS) entry which is preliminary data.</text>
</comment>
<dbReference type="EMBL" id="MCBS01020208">
    <property type="protein sequence ID" value="RKF79476.1"/>
    <property type="molecule type" value="Genomic_DNA"/>
</dbReference>
<protein>
    <submittedName>
        <fullName evidence="2">Uncharacterized protein</fullName>
    </submittedName>
</protein>
<reference evidence="2 3" key="1">
    <citation type="journal article" date="2018" name="BMC Genomics">
        <title>Comparative genome analyses reveal sequence features reflecting distinct modes of host-adaptation between dicot and monocot powdery mildew.</title>
        <authorList>
            <person name="Wu Y."/>
            <person name="Ma X."/>
            <person name="Pan Z."/>
            <person name="Kale S.D."/>
            <person name="Song Y."/>
            <person name="King H."/>
            <person name="Zhang Q."/>
            <person name="Presley C."/>
            <person name="Deng X."/>
            <person name="Wei C.I."/>
            <person name="Xiao S."/>
        </authorList>
    </citation>
    <scope>NUCLEOTIDE SEQUENCE [LARGE SCALE GENOMIC DNA]</scope>
    <source>
        <strain evidence="2">UMSG1</strain>
    </source>
</reference>
<keyword evidence="1" id="KW-0472">Membrane</keyword>
<keyword evidence="1" id="KW-1133">Transmembrane helix</keyword>
<evidence type="ECO:0000313" key="2">
    <source>
        <dbReference type="EMBL" id="RKF79476.1"/>
    </source>
</evidence>
<evidence type="ECO:0000256" key="1">
    <source>
        <dbReference type="SAM" id="Phobius"/>
    </source>
</evidence>
<accession>A0A420IY43</accession>